<keyword evidence="9" id="KW-1185">Reference proteome</keyword>
<dbReference type="AlphaFoldDB" id="A0A7J6UJU7"/>
<dbReference type="GO" id="GO:0005975">
    <property type="term" value="P:carbohydrate metabolic process"/>
    <property type="evidence" value="ECO:0007669"/>
    <property type="project" value="InterPro"/>
</dbReference>
<accession>A0A7J6UJU7</accession>
<dbReference type="PANTHER" id="PTHR22762">
    <property type="entry name" value="ALPHA-GLUCOSIDASE"/>
    <property type="match status" value="1"/>
</dbReference>
<dbReference type="GO" id="GO:0090599">
    <property type="term" value="F:alpha-glucosidase activity"/>
    <property type="evidence" value="ECO:0007669"/>
    <property type="project" value="TreeGrafter"/>
</dbReference>
<evidence type="ECO:0000256" key="1">
    <source>
        <dbReference type="ARBA" id="ARBA00007806"/>
    </source>
</evidence>
<evidence type="ECO:0000259" key="7">
    <source>
        <dbReference type="Pfam" id="PF01055"/>
    </source>
</evidence>
<evidence type="ECO:0000313" key="8">
    <source>
        <dbReference type="EMBL" id="KAF4757473.1"/>
    </source>
</evidence>
<evidence type="ECO:0000313" key="9">
    <source>
        <dbReference type="Proteomes" id="UP000553632"/>
    </source>
</evidence>
<dbReference type="InterPro" id="IPR017853">
    <property type="entry name" value="GH"/>
</dbReference>
<name>A0A7J6UJU7_PEROL</name>
<dbReference type="InterPro" id="IPR000322">
    <property type="entry name" value="Glyco_hydro_31_TIM"/>
</dbReference>
<evidence type="ECO:0000256" key="6">
    <source>
        <dbReference type="RuleBase" id="RU361185"/>
    </source>
</evidence>
<protein>
    <recommendedName>
        <fullName evidence="7">Glycoside hydrolase family 31 TIM barrel domain-containing protein</fullName>
    </recommendedName>
</protein>
<sequence length="151" mass="17595">KEMVTIVDPHIKVSESYPVYSSGVESNVFVKQLDYRQPEPTSKIFEGYCWPGLSAWPDFVNSKVREWWGLWFNPDDLNDNFYTWNDMNEPSVFDVPEKTMYRDLMHLGGIEHRDVHNIHGLQVLQWTIVDTATISDWHPSKANVYTASQAN</sequence>
<dbReference type="SUPFAM" id="SSF51445">
    <property type="entry name" value="(Trans)glycosidases"/>
    <property type="match status" value="1"/>
</dbReference>
<dbReference type="GO" id="GO:0006491">
    <property type="term" value="P:N-glycan processing"/>
    <property type="evidence" value="ECO:0007669"/>
    <property type="project" value="TreeGrafter"/>
</dbReference>
<dbReference type="Gene3D" id="3.20.20.80">
    <property type="entry name" value="Glycosidases"/>
    <property type="match status" value="1"/>
</dbReference>
<evidence type="ECO:0000256" key="2">
    <source>
        <dbReference type="ARBA" id="ARBA00022729"/>
    </source>
</evidence>
<evidence type="ECO:0000256" key="3">
    <source>
        <dbReference type="ARBA" id="ARBA00022801"/>
    </source>
</evidence>
<dbReference type="PANTHER" id="PTHR22762:SF54">
    <property type="entry name" value="BCDNA.GH04962"/>
    <property type="match status" value="1"/>
</dbReference>
<keyword evidence="5 6" id="KW-0326">Glycosidase</keyword>
<keyword evidence="4" id="KW-0325">Glycoprotein</keyword>
<feature type="domain" description="Glycoside hydrolase family 31 TIM barrel" evidence="7">
    <location>
        <begin position="2"/>
        <end position="127"/>
    </location>
</feature>
<evidence type="ECO:0000256" key="4">
    <source>
        <dbReference type="ARBA" id="ARBA00023180"/>
    </source>
</evidence>
<dbReference type="Pfam" id="PF01055">
    <property type="entry name" value="Glyco_hydro_31_2nd"/>
    <property type="match status" value="1"/>
</dbReference>
<comment type="similarity">
    <text evidence="1 6">Belongs to the glycosyl hydrolase 31 family.</text>
</comment>
<feature type="non-terminal residue" evidence="8">
    <location>
        <position position="151"/>
    </location>
</feature>
<organism evidence="8 9">
    <name type="scientific">Perkinsus olseni</name>
    <name type="common">Perkinsus atlanticus</name>
    <dbReference type="NCBI Taxonomy" id="32597"/>
    <lineage>
        <taxon>Eukaryota</taxon>
        <taxon>Sar</taxon>
        <taxon>Alveolata</taxon>
        <taxon>Perkinsozoa</taxon>
        <taxon>Perkinsea</taxon>
        <taxon>Perkinsida</taxon>
        <taxon>Perkinsidae</taxon>
        <taxon>Perkinsus</taxon>
    </lineage>
</organism>
<evidence type="ECO:0000256" key="5">
    <source>
        <dbReference type="ARBA" id="ARBA00023295"/>
    </source>
</evidence>
<dbReference type="EMBL" id="JABANO010002626">
    <property type="protein sequence ID" value="KAF4757473.1"/>
    <property type="molecule type" value="Genomic_DNA"/>
</dbReference>
<proteinExistence type="inferred from homology"/>
<feature type="non-terminal residue" evidence="8">
    <location>
        <position position="1"/>
    </location>
</feature>
<dbReference type="Proteomes" id="UP000553632">
    <property type="component" value="Unassembled WGS sequence"/>
</dbReference>
<gene>
    <name evidence="8" type="ORF">FOZ63_018187</name>
</gene>
<keyword evidence="3 6" id="KW-0378">Hydrolase</keyword>
<comment type="caution">
    <text evidence="8">The sequence shown here is derived from an EMBL/GenBank/DDBJ whole genome shotgun (WGS) entry which is preliminary data.</text>
</comment>
<keyword evidence="2" id="KW-0732">Signal</keyword>
<reference evidence="8 9" key="1">
    <citation type="submission" date="2020-04" db="EMBL/GenBank/DDBJ databases">
        <title>Perkinsus olseni comparative genomics.</title>
        <authorList>
            <person name="Bogema D.R."/>
        </authorList>
    </citation>
    <scope>NUCLEOTIDE SEQUENCE [LARGE SCALE GENOMIC DNA]</scope>
    <source>
        <strain evidence="8 9">ATCC PRA-207</strain>
    </source>
</reference>